<dbReference type="InterPro" id="IPR001807">
    <property type="entry name" value="ClC"/>
</dbReference>
<evidence type="ECO:0000256" key="12">
    <source>
        <dbReference type="ARBA" id="ARBA00023303"/>
    </source>
</evidence>
<feature type="non-terminal residue" evidence="15">
    <location>
        <position position="1"/>
    </location>
</feature>
<accession>A0A7L3VV21</accession>
<feature type="non-terminal residue" evidence="15">
    <location>
        <position position="1004"/>
    </location>
</feature>
<reference evidence="15 16" key="1">
    <citation type="submission" date="2019-09" db="EMBL/GenBank/DDBJ databases">
        <title>Bird 10,000 Genomes (B10K) Project - Family phase.</title>
        <authorList>
            <person name="Zhang G."/>
        </authorList>
    </citation>
    <scope>NUCLEOTIDE SEQUENCE [LARGE SCALE GENOMIC DNA]</scope>
    <source>
        <strain evidence="15">OUT-0049</strain>
        <tissue evidence="15">Muscle</tissue>
    </source>
</reference>
<keyword evidence="12" id="KW-0407">Ion channel</keyword>
<evidence type="ECO:0000256" key="7">
    <source>
        <dbReference type="ARBA" id="ARBA00023065"/>
    </source>
</evidence>
<dbReference type="SUPFAM" id="SSF81340">
    <property type="entry name" value="Clc chloride channel"/>
    <property type="match status" value="1"/>
</dbReference>
<keyword evidence="11" id="KW-0868">Chloride</keyword>
<feature type="region of interest" description="Disordered" evidence="13">
    <location>
        <begin position="726"/>
        <end position="768"/>
    </location>
</feature>
<evidence type="ECO:0000256" key="6">
    <source>
        <dbReference type="ARBA" id="ARBA00022989"/>
    </source>
</evidence>
<evidence type="ECO:0000256" key="10">
    <source>
        <dbReference type="ARBA" id="ARBA00023173"/>
    </source>
</evidence>
<feature type="transmembrane region" description="Helical" evidence="14">
    <location>
        <begin position="408"/>
        <end position="429"/>
    </location>
</feature>
<comment type="caution">
    <text evidence="15">The sequence shown here is derived from an EMBL/GenBank/DDBJ whole genome shotgun (WGS) entry which is preliminary data.</text>
</comment>
<comment type="subcellular location">
    <subcellularLocation>
        <location evidence="1">Membrane</location>
        <topology evidence="1">Multi-pass membrane protein</topology>
    </subcellularLocation>
</comment>
<feature type="region of interest" description="Disordered" evidence="13">
    <location>
        <begin position="931"/>
        <end position="1004"/>
    </location>
</feature>
<feature type="transmembrane region" description="Helical" evidence="14">
    <location>
        <begin position="473"/>
        <end position="494"/>
    </location>
</feature>
<keyword evidence="7" id="KW-0406">Ion transport</keyword>
<dbReference type="AlphaFoldDB" id="A0A7L3VV21"/>
<keyword evidence="10" id="KW-0869">Chloride channel</keyword>
<feature type="region of interest" description="Disordered" evidence="13">
    <location>
        <begin position="897"/>
        <end position="919"/>
    </location>
</feature>
<evidence type="ECO:0000256" key="11">
    <source>
        <dbReference type="ARBA" id="ARBA00023214"/>
    </source>
</evidence>
<evidence type="ECO:0000256" key="2">
    <source>
        <dbReference type="ARBA" id="ARBA00022448"/>
    </source>
</evidence>
<keyword evidence="3 14" id="KW-0812">Transmembrane</keyword>
<organism evidence="15 16">
    <name type="scientific">Molothrus ater</name>
    <name type="common">Brown-headed cowbird</name>
    <dbReference type="NCBI Taxonomy" id="84834"/>
    <lineage>
        <taxon>Eukaryota</taxon>
        <taxon>Metazoa</taxon>
        <taxon>Chordata</taxon>
        <taxon>Craniata</taxon>
        <taxon>Vertebrata</taxon>
        <taxon>Euteleostomi</taxon>
        <taxon>Archelosauria</taxon>
        <taxon>Archosauria</taxon>
        <taxon>Dinosauria</taxon>
        <taxon>Saurischia</taxon>
        <taxon>Theropoda</taxon>
        <taxon>Coelurosauria</taxon>
        <taxon>Aves</taxon>
        <taxon>Neognathae</taxon>
        <taxon>Neoaves</taxon>
        <taxon>Telluraves</taxon>
        <taxon>Australaves</taxon>
        <taxon>Passeriformes</taxon>
        <taxon>Passeroidea</taxon>
        <taxon>Icteridae</taxon>
        <taxon>Molothrus</taxon>
    </lineage>
</organism>
<evidence type="ECO:0000256" key="14">
    <source>
        <dbReference type="SAM" id="Phobius"/>
    </source>
</evidence>
<evidence type="ECO:0000256" key="13">
    <source>
        <dbReference type="SAM" id="MobiDB-lite"/>
    </source>
</evidence>
<keyword evidence="2" id="KW-0813">Transport</keyword>
<dbReference type="GO" id="GO:0005886">
    <property type="term" value="C:plasma membrane"/>
    <property type="evidence" value="ECO:0007669"/>
    <property type="project" value="TreeGrafter"/>
</dbReference>
<keyword evidence="16" id="KW-1185">Reference proteome</keyword>
<dbReference type="EMBL" id="VZUF01143717">
    <property type="protein sequence ID" value="NXV68190.1"/>
    <property type="molecule type" value="Genomic_DNA"/>
</dbReference>
<dbReference type="GO" id="GO:0005247">
    <property type="term" value="F:voltage-gated chloride channel activity"/>
    <property type="evidence" value="ECO:0007669"/>
    <property type="project" value="TreeGrafter"/>
</dbReference>
<dbReference type="CDD" id="cd03683">
    <property type="entry name" value="ClC_1_like"/>
    <property type="match status" value="1"/>
</dbReference>
<dbReference type="InterPro" id="IPR014743">
    <property type="entry name" value="Cl-channel_core"/>
</dbReference>
<feature type="transmembrane region" description="Helical" evidence="14">
    <location>
        <begin position="367"/>
        <end position="387"/>
    </location>
</feature>
<dbReference type="FunFam" id="3.10.580.10:FF:000027">
    <property type="entry name" value="Chloride channel protein"/>
    <property type="match status" value="1"/>
</dbReference>
<keyword evidence="5" id="KW-0851">Voltage-gated channel</keyword>
<dbReference type="FunFam" id="1.10.3080.10:FF:000003">
    <property type="entry name" value="Chloride channel 2"/>
    <property type="match status" value="1"/>
</dbReference>
<keyword evidence="4" id="KW-0677">Repeat</keyword>
<gene>
    <name evidence="15" type="primary">Clcn1</name>
    <name evidence="15" type="ORF">MOLATE_R03834</name>
</gene>
<dbReference type="Gene3D" id="3.10.580.10">
    <property type="entry name" value="CBS-domain"/>
    <property type="match status" value="2"/>
</dbReference>
<feature type="transmembrane region" description="Helical" evidence="14">
    <location>
        <begin position="545"/>
        <end position="568"/>
    </location>
</feature>
<evidence type="ECO:0000256" key="3">
    <source>
        <dbReference type="ARBA" id="ARBA00022692"/>
    </source>
</evidence>
<evidence type="ECO:0000256" key="1">
    <source>
        <dbReference type="ARBA" id="ARBA00004141"/>
    </source>
</evidence>
<proteinExistence type="predicted"/>
<dbReference type="GO" id="GO:0034707">
    <property type="term" value="C:chloride channel complex"/>
    <property type="evidence" value="ECO:0007669"/>
    <property type="project" value="UniProtKB-KW"/>
</dbReference>
<evidence type="ECO:0000256" key="8">
    <source>
        <dbReference type="ARBA" id="ARBA00023122"/>
    </source>
</evidence>
<dbReference type="SUPFAM" id="SSF54631">
    <property type="entry name" value="CBS-domain pair"/>
    <property type="match status" value="1"/>
</dbReference>
<sequence>MESSESKTEDPSWKPALWGGTPQYDYVCFEKCTRYGIPLEAGHEAGPTGDDLRSPENSLSYPQLYGRYTDRITDNISDKEAAKLLKKQAQRNNGRPLKRDSQVQIKEEHYSKCQDCAKRIQKYVTKKLGEDWIFLVLLGLVMALVSWGVDYASAKTVQAYKWIYGALHPNVPLQYAVWVAVPLGLILFAASFCHFVSPQAVGSGIPELKTIMRGVVLKEYLTLKAFVAKVVALTAGLGSGMPVGKEGPFVHIASICAVVLSKFMSIFCGVYEQPYYYTDVLTVGCAVGVGCCFGTPLGGKWLFWVLFSIEVTSTYFAVRNYWRGFFAATFSAFVFRVLAVWNKDAVTITALFRTNFRMDFPFDLQELPAFAIIGICSGFLGAFFVYLNRQVVLGIRRHKALSQFLTKYRLIYPAVITFCIASVTFPHGFGQFMAGELMPREAISTLFDNYTWIKHSGDTQILGKSAAWIHPKVSVFVTILLFFLVKFCMAVIATTMPIPCGGFMPVFVLGAAFGRLIGEIMASLFPNGILFDDILYQILPGGYAVIGAAALTGAVSHTVSTAVICFELTGQISHILPMMVAVILANMVAQSLQPSLYDSIIQVKKLPYLPDLGWNHISKYNIFVEDIMVQDVKFVSSNCKYRDLQEVLQSTTVKSLPLVDSPESMILLGSVERSELQALLQAHISPERRRLLNRERQQKLNEAPYDGPWANLPKLKHESFAYVDEDEDAEKGELPRPSSPTPSYPEEPNGPTSPLKQMPETLEPQQHPGSFRSLRKLIQQLLCHCSRPQETESTIQEPVEVIETMTPEEIDAWEQEELDKNVCFDSCRVDPSPFQLVERTSLHKTHTLFSLLGLSHAYVTSMGKLRGVLALEELQKAIEGSTRSGVRLRPPLASFRDISRTSSTAKAGQGAQAWGREDNGTVAAEEAANLGTESPLPPCSHSPQPSHSQEEGEVPSSAYATDTELEEMELTGRVAENISDILKDINLRTTDLDEDEDEDEDVPL</sequence>
<dbReference type="InterPro" id="IPR050970">
    <property type="entry name" value="Cl_channel_volt-gated"/>
</dbReference>
<evidence type="ECO:0000256" key="4">
    <source>
        <dbReference type="ARBA" id="ARBA00022737"/>
    </source>
</evidence>
<evidence type="ECO:0000256" key="9">
    <source>
        <dbReference type="ARBA" id="ARBA00023136"/>
    </source>
</evidence>
<name>A0A7L3VV21_MOLAT</name>
<keyword evidence="6 14" id="KW-1133">Transmembrane helix</keyword>
<dbReference type="PANTHER" id="PTHR45720:SF4">
    <property type="entry name" value="CHLORIDE CHANNEL PROTEIN 1"/>
    <property type="match status" value="1"/>
</dbReference>
<feature type="transmembrane region" description="Helical" evidence="14">
    <location>
        <begin position="173"/>
        <end position="196"/>
    </location>
</feature>
<dbReference type="Gene3D" id="1.10.3080.10">
    <property type="entry name" value="Clc chloride channel"/>
    <property type="match status" value="1"/>
</dbReference>
<feature type="transmembrane region" description="Helical" evidence="14">
    <location>
        <begin position="325"/>
        <end position="342"/>
    </location>
</feature>
<evidence type="ECO:0000313" key="15">
    <source>
        <dbReference type="EMBL" id="NXV68190.1"/>
    </source>
</evidence>
<protein>
    <submittedName>
        <fullName evidence="15">CLCN1 protein</fullName>
    </submittedName>
</protein>
<evidence type="ECO:0000313" key="16">
    <source>
        <dbReference type="Proteomes" id="UP000553862"/>
    </source>
</evidence>
<dbReference type="InterPro" id="IPR046342">
    <property type="entry name" value="CBS_dom_sf"/>
</dbReference>
<dbReference type="PANTHER" id="PTHR45720">
    <property type="entry name" value="CHLORIDE CHANNEL PROTEIN 2"/>
    <property type="match status" value="1"/>
</dbReference>
<dbReference type="CDD" id="cd04591">
    <property type="entry name" value="CBS_pair_voltage-gated_CLC_euk_bac"/>
    <property type="match status" value="1"/>
</dbReference>
<keyword evidence="8" id="KW-0129">CBS domain</keyword>
<evidence type="ECO:0000256" key="5">
    <source>
        <dbReference type="ARBA" id="ARBA00022882"/>
    </source>
</evidence>
<feature type="transmembrane region" description="Helical" evidence="14">
    <location>
        <begin position="249"/>
        <end position="268"/>
    </location>
</feature>
<feature type="transmembrane region" description="Helical" evidence="14">
    <location>
        <begin position="132"/>
        <end position="153"/>
    </location>
</feature>
<feature type="compositionally biased region" description="Acidic residues" evidence="13">
    <location>
        <begin position="992"/>
        <end position="1004"/>
    </location>
</feature>
<keyword evidence="9 14" id="KW-0472">Membrane</keyword>
<dbReference type="Pfam" id="PF00654">
    <property type="entry name" value="Voltage_CLC"/>
    <property type="match status" value="1"/>
</dbReference>
<dbReference type="PRINTS" id="PR00762">
    <property type="entry name" value="CLCHANNEL"/>
</dbReference>
<dbReference type="Proteomes" id="UP000553862">
    <property type="component" value="Unassembled WGS sequence"/>
</dbReference>